<reference evidence="2 3" key="1">
    <citation type="journal article" date="2018" name="Mol. Biol. Evol.">
        <title>Broad Genomic Sampling Reveals a Smut Pathogenic Ancestry of the Fungal Clade Ustilaginomycotina.</title>
        <authorList>
            <person name="Kijpornyongpan T."/>
            <person name="Mondo S.J."/>
            <person name="Barry K."/>
            <person name="Sandor L."/>
            <person name="Lee J."/>
            <person name="Lipzen A."/>
            <person name="Pangilinan J."/>
            <person name="LaButti K."/>
            <person name="Hainaut M."/>
            <person name="Henrissat B."/>
            <person name="Grigoriev I.V."/>
            <person name="Spatafora J.W."/>
            <person name="Aime M.C."/>
        </authorList>
    </citation>
    <scope>NUCLEOTIDE SEQUENCE [LARGE SCALE GENOMIC DNA]</scope>
    <source>
        <strain evidence="2 3">MCA 3645</strain>
    </source>
</reference>
<keyword evidence="1" id="KW-0472">Membrane</keyword>
<feature type="transmembrane region" description="Helical" evidence="1">
    <location>
        <begin position="12"/>
        <end position="40"/>
    </location>
</feature>
<sequence length="65" mass="7508">MREECPIIHCFLLFHLSTALCSVSFWLATSIWCVCVQMFALVASPPFSPLIWSNPPEMLDRCYVR</sequence>
<keyword evidence="1" id="KW-1133">Transmembrane helix</keyword>
<dbReference type="InParanoid" id="A0A317XXT0"/>
<keyword evidence="3" id="KW-1185">Reference proteome</keyword>
<protein>
    <submittedName>
        <fullName evidence="2">Uncharacterized protein</fullName>
    </submittedName>
</protein>
<keyword evidence="1" id="KW-0812">Transmembrane</keyword>
<name>A0A317XXT0_9BASI</name>
<evidence type="ECO:0000256" key="1">
    <source>
        <dbReference type="SAM" id="Phobius"/>
    </source>
</evidence>
<evidence type="ECO:0000313" key="2">
    <source>
        <dbReference type="EMBL" id="PWZ03074.1"/>
    </source>
</evidence>
<organism evidence="2 3">
    <name type="scientific">Testicularia cyperi</name>
    <dbReference type="NCBI Taxonomy" id="1882483"/>
    <lineage>
        <taxon>Eukaryota</taxon>
        <taxon>Fungi</taxon>
        <taxon>Dikarya</taxon>
        <taxon>Basidiomycota</taxon>
        <taxon>Ustilaginomycotina</taxon>
        <taxon>Ustilaginomycetes</taxon>
        <taxon>Ustilaginales</taxon>
        <taxon>Anthracoideaceae</taxon>
        <taxon>Testicularia</taxon>
    </lineage>
</organism>
<evidence type="ECO:0000313" key="3">
    <source>
        <dbReference type="Proteomes" id="UP000246740"/>
    </source>
</evidence>
<accession>A0A317XXT0</accession>
<dbReference type="Proteomes" id="UP000246740">
    <property type="component" value="Unassembled WGS sequence"/>
</dbReference>
<dbReference type="AlphaFoldDB" id="A0A317XXT0"/>
<dbReference type="EMBL" id="KZ819188">
    <property type="protein sequence ID" value="PWZ03074.1"/>
    <property type="molecule type" value="Genomic_DNA"/>
</dbReference>
<gene>
    <name evidence="2" type="ORF">BCV70DRAFT_11402</name>
</gene>
<proteinExistence type="predicted"/>